<dbReference type="Proteomes" id="UP000800035">
    <property type="component" value="Unassembled WGS sequence"/>
</dbReference>
<dbReference type="InterPro" id="IPR005574">
    <property type="entry name" value="Rpb4/RPC9"/>
</dbReference>
<keyword evidence="8" id="KW-1185">Reference proteome</keyword>
<dbReference type="InterPro" id="IPR010997">
    <property type="entry name" value="HRDC-like_sf"/>
</dbReference>
<dbReference type="PANTHER" id="PTHR15561">
    <property type="entry name" value="CALCITONIN GENE-RELATED PEPTIDE-RECEPTOR COMPONENT PROTEIN"/>
    <property type="match status" value="1"/>
</dbReference>
<dbReference type="InterPro" id="IPR038846">
    <property type="entry name" value="RPC9"/>
</dbReference>
<dbReference type="GO" id="GO:0005666">
    <property type="term" value="C:RNA polymerase III complex"/>
    <property type="evidence" value="ECO:0007669"/>
    <property type="project" value="InterPro"/>
</dbReference>
<dbReference type="PANTHER" id="PTHR15561:SF0">
    <property type="entry name" value="DNA-DIRECTED RNA POLYMERASE III SUBUNIT RPC9"/>
    <property type="match status" value="1"/>
</dbReference>
<comment type="similarity">
    <text evidence="2">Belongs to the eukaryotic RPC9 RNA polymerase subunit family.</text>
</comment>
<evidence type="ECO:0000313" key="8">
    <source>
        <dbReference type="Proteomes" id="UP000800035"/>
    </source>
</evidence>
<dbReference type="OrthoDB" id="1746530at2759"/>
<dbReference type="SUPFAM" id="SSF47819">
    <property type="entry name" value="HRDC-like"/>
    <property type="match status" value="1"/>
</dbReference>
<accession>A0A6A5TED1</accession>
<evidence type="ECO:0000256" key="4">
    <source>
        <dbReference type="ARBA" id="ARBA00022478"/>
    </source>
</evidence>
<protein>
    <recommendedName>
        <fullName evidence="3">DNA-directed RNA polymerase III subunit RPC9</fullName>
    </recommendedName>
</protein>
<dbReference type="Pfam" id="PF03874">
    <property type="entry name" value="RNA_pol_Rpb4"/>
    <property type="match status" value="1"/>
</dbReference>
<keyword evidence="4" id="KW-0240">DNA-directed RNA polymerase</keyword>
<sequence>MRIKTAQAALLTNHEVLLHLEAEAAIYNNRPDKHWKHRPGSKDVLEILTDGVAYLTNPDYTTHSIKTTHPTRPMTLYKGPNSLLRALAPRYRLNKTEYLQLYNIKPRTEATLQLVLQEANKRFTDDELYDILATITRVFDEEEADIPAGVEDLEMERVDDRMLGVTKGRKKRRAHA</sequence>
<keyword evidence="5" id="KW-0804">Transcription</keyword>
<dbReference type="GO" id="GO:0006384">
    <property type="term" value="P:transcription initiation at RNA polymerase III promoter"/>
    <property type="evidence" value="ECO:0007669"/>
    <property type="project" value="InterPro"/>
</dbReference>
<dbReference type="EMBL" id="ML977025">
    <property type="protein sequence ID" value="KAF1950464.1"/>
    <property type="molecule type" value="Genomic_DNA"/>
</dbReference>
<dbReference type="InterPro" id="IPR038324">
    <property type="entry name" value="Rpb4/RPC9_sf"/>
</dbReference>
<evidence type="ECO:0000256" key="2">
    <source>
        <dbReference type="ARBA" id="ARBA00006898"/>
    </source>
</evidence>
<evidence type="ECO:0000256" key="3">
    <source>
        <dbReference type="ARBA" id="ARBA00016672"/>
    </source>
</evidence>
<reference evidence="7" key="1">
    <citation type="journal article" date="2020" name="Stud. Mycol.">
        <title>101 Dothideomycetes genomes: a test case for predicting lifestyles and emergence of pathogens.</title>
        <authorList>
            <person name="Haridas S."/>
            <person name="Albert R."/>
            <person name="Binder M."/>
            <person name="Bloem J."/>
            <person name="Labutti K."/>
            <person name="Salamov A."/>
            <person name="Andreopoulos B."/>
            <person name="Baker S."/>
            <person name="Barry K."/>
            <person name="Bills G."/>
            <person name="Bluhm B."/>
            <person name="Cannon C."/>
            <person name="Castanera R."/>
            <person name="Culley D."/>
            <person name="Daum C."/>
            <person name="Ezra D."/>
            <person name="Gonzalez J."/>
            <person name="Henrissat B."/>
            <person name="Kuo A."/>
            <person name="Liang C."/>
            <person name="Lipzen A."/>
            <person name="Lutzoni F."/>
            <person name="Magnuson J."/>
            <person name="Mondo S."/>
            <person name="Nolan M."/>
            <person name="Ohm R."/>
            <person name="Pangilinan J."/>
            <person name="Park H.-J."/>
            <person name="Ramirez L."/>
            <person name="Alfaro M."/>
            <person name="Sun H."/>
            <person name="Tritt A."/>
            <person name="Yoshinaga Y."/>
            <person name="Zwiers L.-H."/>
            <person name="Turgeon B."/>
            <person name="Goodwin S."/>
            <person name="Spatafora J."/>
            <person name="Crous P."/>
            <person name="Grigoriev I."/>
        </authorList>
    </citation>
    <scope>NUCLEOTIDE SEQUENCE</scope>
    <source>
        <strain evidence="7">CBS 675.92</strain>
    </source>
</reference>
<evidence type="ECO:0000256" key="6">
    <source>
        <dbReference type="ARBA" id="ARBA00023242"/>
    </source>
</evidence>
<dbReference type="Gene3D" id="1.20.1250.40">
    <property type="match status" value="1"/>
</dbReference>
<name>A0A6A5TED1_9PLEO</name>
<proteinExistence type="inferred from homology"/>
<evidence type="ECO:0000256" key="1">
    <source>
        <dbReference type="ARBA" id="ARBA00004123"/>
    </source>
</evidence>
<keyword evidence="6" id="KW-0539">Nucleus</keyword>
<dbReference type="AlphaFoldDB" id="A0A6A5TED1"/>
<gene>
    <name evidence="7" type="ORF">CC80DRAFT_227379</name>
</gene>
<evidence type="ECO:0000256" key="5">
    <source>
        <dbReference type="ARBA" id="ARBA00023163"/>
    </source>
</evidence>
<comment type="subcellular location">
    <subcellularLocation>
        <location evidence="1">Nucleus</location>
    </subcellularLocation>
</comment>
<dbReference type="GO" id="GO:0000166">
    <property type="term" value="F:nucleotide binding"/>
    <property type="evidence" value="ECO:0007669"/>
    <property type="project" value="InterPro"/>
</dbReference>
<organism evidence="7 8">
    <name type="scientific">Byssothecium circinans</name>
    <dbReference type="NCBI Taxonomy" id="147558"/>
    <lineage>
        <taxon>Eukaryota</taxon>
        <taxon>Fungi</taxon>
        <taxon>Dikarya</taxon>
        <taxon>Ascomycota</taxon>
        <taxon>Pezizomycotina</taxon>
        <taxon>Dothideomycetes</taxon>
        <taxon>Pleosporomycetidae</taxon>
        <taxon>Pleosporales</taxon>
        <taxon>Massarineae</taxon>
        <taxon>Massarinaceae</taxon>
        <taxon>Byssothecium</taxon>
    </lineage>
</organism>
<evidence type="ECO:0000313" key="7">
    <source>
        <dbReference type="EMBL" id="KAF1950464.1"/>
    </source>
</evidence>